<evidence type="ECO:0000256" key="4">
    <source>
        <dbReference type="ARBA" id="ARBA00022807"/>
    </source>
</evidence>
<comment type="caution">
    <text evidence="8">The sequence shown here is derived from an EMBL/GenBank/DDBJ whole genome shotgun (WGS) entry which is preliminary data.</text>
</comment>
<proteinExistence type="inferred from homology"/>
<evidence type="ECO:0000256" key="3">
    <source>
        <dbReference type="ARBA" id="ARBA00022801"/>
    </source>
</evidence>
<evidence type="ECO:0000313" key="9">
    <source>
        <dbReference type="Proteomes" id="UP000545286"/>
    </source>
</evidence>
<name>A0A7W4UQS3_9MICO</name>
<keyword evidence="2" id="KW-0645">Protease</keyword>
<dbReference type="GO" id="GO:0006508">
    <property type="term" value="P:proteolysis"/>
    <property type="evidence" value="ECO:0007669"/>
    <property type="project" value="UniProtKB-KW"/>
</dbReference>
<dbReference type="EMBL" id="JACHWJ010000004">
    <property type="protein sequence ID" value="MBB2958841.1"/>
    <property type="molecule type" value="Genomic_DNA"/>
</dbReference>
<feature type="transmembrane region" description="Helical" evidence="6">
    <location>
        <begin position="114"/>
        <end position="134"/>
    </location>
</feature>
<evidence type="ECO:0000259" key="7">
    <source>
        <dbReference type="PROSITE" id="PS51935"/>
    </source>
</evidence>
<evidence type="ECO:0000256" key="6">
    <source>
        <dbReference type="SAM" id="Phobius"/>
    </source>
</evidence>
<dbReference type="GO" id="GO:0008234">
    <property type="term" value="F:cysteine-type peptidase activity"/>
    <property type="evidence" value="ECO:0007669"/>
    <property type="project" value="UniProtKB-KW"/>
</dbReference>
<dbReference type="RefSeq" id="WP_183625979.1">
    <property type="nucleotide sequence ID" value="NZ_JACHWJ010000004.1"/>
</dbReference>
<dbReference type="SUPFAM" id="SSF54001">
    <property type="entry name" value="Cysteine proteinases"/>
    <property type="match status" value="1"/>
</dbReference>
<protein>
    <submittedName>
        <fullName evidence="8">Cell wall-associated NlpC family hydrolase</fullName>
    </submittedName>
</protein>
<evidence type="ECO:0000313" key="8">
    <source>
        <dbReference type="EMBL" id="MBB2958841.1"/>
    </source>
</evidence>
<dbReference type="AlphaFoldDB" id="A0A7W4UQS3"/>
<gene>
    <name evidence="8" type="ORF">FHX72_002987</name>
</gene>
<dbReference type="PANTHER" id="PTHR47053:SF1">
    <property type="entry name" value="MUREIN DD-ENDOPEPTIDASE MEPH-RELATED"/>
    <property type="match status" value="1"/>
</dbReference>
<feature type="compositionally biased region" description="Low complexity" evidence="5">
    <location>
        <begin position="218"/>
        <end position="234"/>
    </location>
</feature>
<dbReference type="InterPro" id="IPR000064">
    <property type="entry name" value="NLP_P60_dom"/>
</dbReference>
<sequence>MSTTLTRREARAIERQTGVRPVADATQALSALTFASVAKPQASFVAKVEETGRIERNAITSLLSVVPAGQVPIAQASAGKDEADAPRVSAAFTGERAMTVRAPRPKQLVARRRVAGGLAVAASLAAVTTVGAIVPSTMAAPANEASLSSAVTAQDGTSDDTNADAQSDQASVEAAIADAVADATPAVPAPETVTDRTETSVVSFSADQVAAVATPEQTAESTAADASGTSGTAGQSVVGASVVETASQFIGVSPYVFGGATPDGFDCSGLVKYVFGLHGVDVAHGVSAQAAAGTRVSDPQPGDLVIFPNFHVGIYAGNGQMIDAPTEGRMVELGGLDAGGSYYFVRL</sequence>
<evidence type="ECO:0000256" key="2">
    <source>
        <dbReference type="ARBA" id="ARBA00022670"/>
    </source>
</evidence>
<dbReference type="Gene3D" id="3.90.1720.10">
    <property type="entry name" value="endopeptidase domain like (from Nostoc punctiforme)"/>
    <property type="match status" value="1"/>
</dbReference>
<dbReference type="PROSITE" id="PS51935">
    <property type="entry name" value="NLPC_P60"/>
    <property type="match status" value="1"/>
</dbReference>
<dbReference type="PANTHER" id="PTHR47053">
    <property type="entry name" value="MUREIN DD-ENDOPEPTIDASE MEPH-RELATED"/>
    <property type="match status" value="1"/>
</dbReference>
<dbReference type="InterPro" id="IPR051202">
    <property type="entry name" value="Peptidase_C40"/>
</dbReference>
<organism evidence="8 9">
    <name type="scientific">Pseudoclavibacter helvolus</name>
    <dbReference type="NCBI Taxonomy" id="255205"/>
    <lineage>
        <taxon>Bacteria</taxon>
        <taxon>Bacillati</taxon>
        <taxon>Actinomycetota</taxon>
        <taxon>Actinomycetes</taxon>
        <taxon>Micrococcales</taxon>
        <taxon>Microbacteriaceae</taxon>
        <taxon>Pseudoclavibacter</taxon>
    </lineage>
</organism>
<keyword evidence="4" id="KW-0788">Thiol protease</keyword>
<keyword evidence="3 8" id="KW-0378">Hydrolase</keyword>
<dbReference type="Pfam" id="PF00877">
    <property type="entry name" value="NLPC_P60"/>
    <property type="match status" value="1"/>
</dbReference>
<dbReference type="InterPro" id="IPR038765">
    <property type="entry name" value="Papain-like_cys_pep_sf"/>
</dbReference>
<keyword evidence="9" id="KW-1185">Reference proteome</keyword>
<comment type="similarity">
    <text evidence="1">Belongs to the peptidase C40 family.</text>
</comment>
<feature type="region of interest" description="Disordered" evidence="5">
    <location>
        <begin position="150"/>
        <end position="170"/>
    </location>
</feature>
<dbReference type="Proteomes" id="UP000545286">
    <property type="component" value="Unassembled WGS sequence"/>
</dbReference>
<reference evidence="8 9" key="1">
    <citation type="submission" date="2020-08" db="EMBL/GenBank/DDBJ databases">
        <title>Sequencing the genomes of 1000 actinobacteria strains.</title>
        <authorList>
            <person name="Klenk H.-P."/>
        </authorList>
    </citation>
    <scope>NUCLEOTIDE SEQUENCE [LARGE SCALE GENOMIC DNA]</scope>
    <source>
        <strain evidence="8 9">DSM 20419</strain>
    </source>
</reference>
<keyword evidence="6" id="KW-1133">Transmembrane helix</keyword>
<keyword evidence="6" id="KW-0472">Membrane</keyword>
<accession>A0A7W4UQS3</accession>
<evidence type="ECO:0000256" key="5">
    <source>
        <dbReference type="SAM" id="MobiDB-lite"/>
    </source>
</evidence>
<keyword evidence="6" id="KW-0812">Transmembrane</keyword>
<feature type="region of interest" description="Disordered" evidence="5">
    <location>
        <begin position="213"/>
        <end position="234"/>
    </location>
</feature>
<evidence type="ECO:0000256" key="1">
    <source>
        <dbReference type="ARBA" id="ARBA00007074"/>
    </source>
</evidence>
<feature type="domain" description="NlpC/P60" evidence="7">
    <location>
        <begin position="236"/>
        <end position="347"/>
    </location>
</feature>